<feature type="non-terminal residue" evidence="2">
    <location>
        <position position="1"/>
    </location>
</feature>
<accession>A0A0L7K4I5</accession>
<evidence type="ECO:0000259" key="1">
    <source>
        <dbReference type="Pfam" id="PF00248"/>
    </source>
</evidence>
<proteinExistence type="predicted"/>
<reference evidence="2 3" key="1">
    <citation type="journal article" date="2015" name="Genome Biol. Evol.">
        <title>The genome of winter moth (Operophtera brumata) provides a genomic perspective on sexual dimorphism and phenology.</title>
        <authorList>
            <person name="Derks M.F."/>
            <person name="Smit S."/>
            <person name="Salis L."/>
            <person name="Schijlen E."/>
            <person name="Bossers A."/>
            <person name="Mateman C."/>
            <person name="Pijl A.S."/>
            <person name="de Ridder D."/>
            <person name="Groenen M.A."/>
            <person name="Visser M.E."/>
            <person name="Megens H.J."/>
        </authorList>
    </citation>
    <scope>NUCLEOTIDE SEQUENCE [LARGE SCALE GENOMIC DNA]</scope>
    <source>
        <strain evidence="2">WM2013NL</strain>
        <tissue evidence="2">Head and thorax</tissue>
    </source>
</reference>
<dbReference type="STRING" id="104452.A0A0L7K4I5"/>
<dbReference type="PANTHER" id="PTHR42686">
    <property type="entry name" value="GH17980P-RELATED"/>
    <property type="match status" value="1"/>
</dbReference>
<sequence length="187" mass="21043">RLRRGKERGADTRDAAMWCQLHGDITLALKGIPRDSYFIGSKVGRYDKAVDKMFDFTAEKTEAGIHDCTFAPDPSVLLRETLPALARAVRDGKARYIGLADYDIELMKELVEESEVRVSTEQKVEIARLATWFSSSQPGVDTNVCGFYTEEQLRDTLDVFNNGLTEHEKNVLQHVQTSSVELQLSSK</sequence>
<dbReference type="SUPFAM" id="SSF51430">
    <property type="entry name" value="NAD(P)-linked oxidoreductase"/>
    <property type="match status" value="1"/>
</dbReference>
<comment type="caution">
    <text evidence="2">The sequence shown here is derived from an EMBL/GenBank/DDBJ whole genome shotgun (WGS) entry which is preliminary data.</text>
</comment>
<name>A0A0L7K4I5_OPEBR</name>
<feature type="domain" description="NADP-dependent oxidoreductase" evidence="1">
    <location>
        <begin position="71"/>
        <end position="122"/>
    </location>
</feature>
<dbReference type="Pfam" id="PF00248">
    <property type="entry name" value="Aldo_ket_red"/>
    <property type="match status" value="1"/>
</dbReference>
<dbReference type="PANTHER" id="PTHR42686:SF1">
    <property type="entry name" value="GH17980P-RELATED"/>
    <property type="match status" value="1"/>
</dbReference>
<dbReference type="GO" id="GO:0005829">
    <property type="term" value="C:cytosol"/>
    <property type="evidence" value="ECO:0007669"/>
    <property type="project" value="TreeGrafter"/>
</dbReference>
<dbReference type="InterPro" id="IPR020471">
    <property type="entry name" value="AKR"/>
</dbReference>
<dbReference type="GO" id="GO:0016491">
    <property type="term" value="F:oxidoreductase activity"/>
    <property type="evidence" value="ECO:0007669"/>
    <property type="project" value="InterPro"/>
</dbReference>
<protein>
    <submittedName>
        <fullName evidence="2">D-arabinose 1-dehydrogenase</fullName>
    </submittedName>
</protein>
<gene>
    <name evidence="2" type="ORF">OBRU01_25424</name>
</gene>
<dbReference type="InterPro" id="IPR023210">
    <property type="entry name" value="NADP_OxRdtase_dom"/>
</dbReference>
<keyword evidence="3" id="KW-1185">Reference proteome</keyword>
<dbReference type="Gene3D" id="3.20.20.100">
    <property type="entry name" value="NADP-dependent oxidoreductase domain"/>
    <property type="match status" value="1"/>
</dbReference>
<dbReference type="Proteomes" id="UP000037510">
    <property type="component" value="Unassembled WGS sequence"/>
</dbReference>
<dbReference type="AlphaFoldDB" id="A0A0L7K4I5"/>
<evidence type="ECO:0000313" key="3">
    <source>
        <dbReference type="Proteomes" id="UP000037510"/>
    </source>
</evidence>
<dbReference type="InterPro" id="IPR036812">
    <property type="entry name" value="NAD(P)_OxRdtase_dom_sf"/>
</dbReference>
<organism evidence="2 3">
    <name type="scientific">Operophtera brumata</name>
    <name type="common">Winter moth</name>
    <name type="synonym">Phalaena brumata</name>
    <dbReference type="NCBI Taxonomy" id="104452"/>
    <lineage>
        <taxon>Eukaryota</taxon>
        <taxon>Metazoa</taxon>
        <taxon>Ecdysozoa</taxon>
        <taxon>Arthropoda</taxon>
        <taxon>Hexapoda</taxon>
        <taxon>Insecta</taxon>
        <taxon>Pterygota</taxon>
        <taxon>Neoptera</taxon>
        <taxon>Endopterygota</taxon>
        <taxon>Lepidoptera</taxon>
        <taxon>Glossata</taxon>
        <taxon>Ditrysia</taxon>
        <taxon>Geometroidea</taxon>
        <taxon>Geometridae</taxon>
        <taxon>Larentiinae</taxon>
        <taxon>Operophtera</taxon>
    </lineage>
</organism>
<dbReference type="EMBL" id="JTDY01010432">
    <property type="protein sequence ID" value="KOB58203.1"/>
    <property type="molecule type" value="Genomic_DNA"/>
</dbReference>
<evidence type="ECO:0000313" key="2">
    <source>
        <dbReference type="EMBL" id="KOB58203.1"/>
    </source>
</evidence>